<dbReference type="PANTHER" id="PTHR43794:SF11">
    <property type="entry name" value="AMIDOHYDROLASE-RELATED DOMAIN-CONTAINING PROTEIN"/>
    <property type="match status" value="1"/>
</dbReference>
<name>A0ABZ0PJP2_9PROT</name>
<feature type="domain" description="Aminodeoxyfutalosine deaminase/Imidazolonepropionase-like composite" evidence="6">
    <location>
        <begin position="24"/>
        <end position="48"/>
    </location>
</feature>
<protein>
    <submittedName>
        <fullName evidence="7">Amidohydrolase family protein</fullName>
    </submittedName>
</protein>
<evidence type="ECO:0000259" key="6">
    <source>
        <dbReference type="Pfam" id="PF22039"/>
    </source>
</evidence>
<feature type="domain" description="Amidohydrolase-related" evidence="5">
    <location>
        <begin position="60"/>
        <end position="423"/>
    </location>
</feature>
<keyword evidence="8" id="KW-1185">Reference proteome</keyword>
<dbReference type="EMBL" id="CP137852">
    <property type="protein sequence ID" value="WPB85949.1"/>
    <property type="molecule type" value="Genomic_DNA"/>
</dbReference>
<proteinExistence type="inferred from homology"/>
<dbReference type="InterPro" id="IPR006680">
    <property type="entry name" value="Amidohydro-rel"/>
</dbReference>
<dbReference type="PANTHER" id="PTHR43794">
    <property type="entry name" value="AMINOHYDROLASE SSNA-RELATED"/>
    <property type="match status" value="1"/>
</dbReference>
<dbReference type="Gene3D" id="2.30.40.10">
    <property type="entry name" value="Urease, subunit C, domain 1"/>
    <property type="match status" value="1"/>
</dbReference>
<reference evidence="7 8" key="1">
    <citation type="submission" date="2023-11" db="EMBL/GenBank/DDBJ databases">
        <title>Arctic aerobic anoxygenic photoheterotroph Sediminicoccus rosea KRV36 adapts its photosynthesis to long days of polar summer.</title>
        <authorList>
            <person name="Tomasch J."/>
            <person name="Kopejtka K."/>
            <person name="Bily T."/>
            <person name="Gardiner A.T."/>
            <person name="Gardian Z."/>
            <person name="Shivaramu S."/>
            <person name="Koblizek M."/>
            <person name="Engelhardt F."/>
            <person name="Kaftan D."/>
        </authorList>
    </citation>
    <scope>NUCLEOTIDE SEQUENCE [LARGE SCALE GENOMIC DNA]</scope>
    <source>
        <strain evidence="7 8">R-30</strain>
    </source>
</reference>
<dbReference type="Gene3D" id="3.20.20.140">
    <property type="entry name" value="Metal-dependent hydrolases"/>
    <property type="match status" value="1"/>
</dbReference>
<sequence length="471" mass="50658">MTDLIVTGGVVITLDAERRVIPDGAVALRGGRIMGVGSAAEIAARFPDPARVLDARGKAVLPGLVDTHAHAGHGLVKTMGNGDSAAWSEACRVIYSSASPASFWFAEARLAGLERLKAGVTTGVSVLGGGDCIMRLDTPAAGEARARAIAEIGIRDIMAVGPRRPPFPHDFVMEDGSTRAIRFEDMLETMGLLFERVHDRGRMRLCTFMPVYREATHDAAKVAEIKAQGRAVRELGARFKARFHQDGHRTHSIVMADQMFGLLGPDAFLSHCTDLSDEDIATLARTGAHVIHNPMAVAAVRGFCPVVKLLDAGVNVAIASDGTAPDRSGDMFRHAFEAMRYAQRAARDDSLIPPGRALEMITIDAAAALGMQREIGSLEEGKRADLITVDLTAPHMAPGNMPVWRVVCYATATDVRDVVVGGELLMEGRRLTHLDEAEILAAAEAETVQMLDRSGLAHLTVEDPGWRRTRR</sequence>
<dbReference type="Pfam" id="PF01979">
    <property type="entry name" value="Amidohydro_1"/>
    <property type="match status" value="1"/>
</dbReference>
<dbReference type="Proteomes" id="UP001305521">
    <property type="component" value="Chromosome"/>
</dbReference>
<evidence type="ECO:0000259" key="5">
    <source>
        <dbReference type="Pfam" id="PF01979"/>
    </source>
</evidence>
<evidence type="ECO:0000313" key="8">
    <source>
        <dbReference type="Proteomes" id="UP001305521"/>
    </source>
</evidence>
<dbReference type="InterPro" id="IPR032466">
    <property type="entry name" value="Metal_Hydrolase"/>
</dbReference>
<evidence type="ECO:0000313" key="7">
    <source>
        <dbReference type="EMBL" id="WPB85949.1"/>
    </source>
</evidence>
<dbReference type="InterPro" id="IPR054418">
    <property type="entry name" value="MQNX/HUTI_composite_N"/>
</dbReference>
<comment type="similarity">
    <text evidence="1">Belongs to the metallo-dependent hydrolases superfamily. ATZ/TRZ family.</text>
</comment>
<dbReference type="SUPFAM" id="SSF51556">
    <property type="entry name" value="Metallo-dependent hydrolases"/>
    <property type="match status" value="1"/>
</dbReference>
<evidence type="ECO:0000256" key="1">
    <source>
        <dbReference type="ARBA" id="ARBA00006745"/>
    </source>
</evidence>
<organism evidence="7 8">
    <name type="scientific">Sediminicoccus rosea</name>
    <dbReference type="NCBI Taxonomy" id="1225128"/>
    <lineage>
        <taxon>Bacteria</taxon>
        <taxon>Pseudomonadati</taxon>
        <taxon>Pseudomonadota</taxon>
        <taxon>Alphaproteobacteria</taxon>
        <taxon>Acetobacterales</taxon>
        <taxon>Roseomonadaceae</taxon>
        <taxon>Sediminicoccus</taxon>
    </lineage>
</organism>
<dbReference type="RefSeq" id="WP_318649927.1">
    <property type="nucleotide sequence ID" value="NZ_CP137852.1"/>
</dbReference>
<keyword evidence="3" id="KW-0378">Hydrolase</keyword>
<keyword evidence="4" id="KW-0862">Zinc</keyword>
<accession>A0ABZ0PJP2</accession>
<keyword evidence="2" id="KW-0479">Metal-binding</keyword>
<dbReference type="InterPro" id="IPR011059">
    <property type="entry name" value="Metal-dep_hydrolase_composite"/>
</dbReference>
<gene>
    <name evidence="7" type="ORF">R9Z33_03525</name>
</gene>
<dbReference type="InterPro" id="IPR050287">
    <property type="entry name" value="MTA/SAH_deaminase"/>
</dbReference>
<dbReference type="SUPFAM" id="SSF51338">
    <property type="entry name" value="Composite domain of metallo-dependent hydrolases"/>
    <property type="match status" value="1"/>
</dbReference>
<evidence type="ECO:0000256" key="3">
    <source>
        <dbReference type="ARBA" id="ARBA00022801"/>
    </source>
</evidence>
<evidence type="ECO:0000256" key="4">
    <source>
        <dbReference type="ARBA" id="ARBA00022833"/>
    </source>
</evidence>
<evidence type="ECO:0000256" key="2">
    <source>
        <dbReference type="ARBA" id="ARBA00022723"/>
    </source>
</evidence>
<dbReference type="Pfam" id="PF22039">
    <property type="entry name" value="HUTI_composite_bact"/>
    <property type="match status" value="1"/>
</dbReference>